<keyword evidence="8" id="KW-0325">Glycoprotein</keyword>
<evidence type="ECO:0000256" key="3">
    <source>
        <dbReference type="ARBA" id="ARBA00022989"/>
    </source>
</evidence>
<dbReference type="InterPro" id="IPR000276">
    <property type="entry name" value="GPCR_Rhodpsn"/>
</dbReference>
<dbReference type="PRINTS" id="PR00237">
    <property type="entry name" value="GPCRRHODOPSN"/>
</dbReference>
<dbReference type="PANTHER" id="PTHR24225:SF74">
    <property type="entry name" value="CHEMOKINE-LIKE RECEPTOR 1"/>
    <property type="match status" value="1"/>
</dbReference>
<feature type="domain" description="G-protein coupled receptors family 1 profile" evidence="12">
    <location>
        <begin position="93"/>
        <end position="332"/>
    </location>
</feature>
<evidence type="ECO:0000256" key="4">
    <source>
        <dbReference type="ARBA" id="ARBA00023040"/>
    </source>
</evidence>
<keyword evidence="9" id="KW-0807">Transducer</keyword>
<keyword evidence="14" id="KW-1185">Reference proteome</keyword>
<comment type="subcellular location">
    <subcellularLocation>
        <location evidence="1">Membrane</location>
        <topology evidence="1">Multi-pass membrane protein</topology>
    </subcellularLocation>
</comment>
<sequence>MVILPPPRLLTFSPFSWYTVLTDRQDSLLVCCQRLYKMSGDNAETMDYNDVITELQRVQSRNVSDNATKQYQEEMRMAYFITYSIVLILGVTLNFTVIVISCLKNKNSKVAIWIMALAVTHLVCSASIVFQLLYAYNNFEWNYGSASCKLSSYIIYASMFSTAAMLSFWSISYTFAKCKCTNKCKNCNIILISLSWTIAAVLACPSLLSREIRDSQCIDDYDLDKLRTTQDGIIRLKAVVVMRFLIGVLLPALTMFLSCLTSTNRNCKDCKKQAQIICAIKIVYFVFWGPQIVLTMIQATVYDSLGPNMVKYGLPAATLLATSHSFTNPIIYLLLGCSIKMNWMAHDPDRCRMPIFEGITLLPHTKKTPSSNPK</sequence>
<evidence type="ECO:0000256" key="5">
    <source>
        <dbReference type="ARBA" id="ARBA00023136"/>
    </source>
</evidence>
<evidence type="ECO:0000256" key="9">
    <source>
        <dbReference type="ARBA" id="ARBA00023224"/>
    </source>
</evidence>
<accession>A0ABR3NAQ2</accession>
<dbReference type="InterPro" id="IPR000826">
    <property type="entry name" value="Formyl_rcpt-rel"/>
</dbReference>
<dbReference type="Pfam" id="PF00001">
    <property type="entry name" value="7tm_1"/>
    <property type="match status" value="1"/>
</dbReference>
<dbReference type="SUPFAM" id="SSF81321">
    <property type="entry name" value="Family A G protein-coupled receptor-like"/>
    <property type="match status" value="1"/>
</dbReference>
<evidence type="ECO:0000259" key="12">
    <source>
        <dbReference type="PROSITE" id="PS50262"/>
    </source>
</evidence>
<evidence type="ECO:0000256" key="2">
    <source>
        <dbReference type="ARBA" id="ARBA00022692"/>
    </source>
</evidence>
<evidence type="ECO:0000256" key="10">
    <source>
        <dbReference type="ARBA" id="ARBA00025736"/>
    </source>
</evidence>
<feature type="transmembrane region" description="Helical" evidence="11">
    <location>
        <begin position="314"/>
        <end position="335"/>
    </location>
</feature>
<evidence type="ECO:0000256" key="1">
    <source>
        <dbReference type="ARBA" id="ARBA00004141"/>
    </source>
</evidence>
<keyword evidence="5 11" id="KW-0472">Membrane</keyword>
<feature type="transmembrane region" description="Helical" evidence="11">
    <location>
        <begin position="188"/>
        <end position="208"/>
    </location>
</feature>
<evidence type="ECO:0000313" key="14">
    <source>
        <dbReference type="Proteomes" id="UP001558613"/>
    </source>
</evidence>
<feature type="transmembrane region" description="Helical" evidence="11">
    <location>
        <begin position="153"/>
        <end position="176"/>
    </location>
</feature>
<keyword evidence="6" id="KW-1015">Disulfide bond</keyword>
<evidence type="ECO:0000313" key="13">
    <source>
        <dbReference type="EMBL" id="KAL1273937.1"/>
    </source>
</evidence>
<comment type="similarity">
    <text evidence="10">Belongs to the chemokine-like receptor (CMKLR) family.</text>
</comment>
<dbReference type="PANTHER" id="PTHR24225">
    <property type="entry name" value="CHEMOTACTIC RECEPTOR"/>
    <property type="match status" value="1"/>
</dbReference>
<evidence type="ECO:0000256" key="6">
    <source>
        <dbReference type="ARBA" id="ARBA00023157"/>
    </source>
</evidence>
<organism evidence="13 14">
    <name type="scientific">Cirrhinus molitorella</name>
    <name type="common">mud carp</name>
    <dbReference type="NCBI Taxonomy" id="172907"/>
    <lineage>
        <taxon>Eukaryota</taxon>
        <taxon>Metazoa</taxon>
        <taxon>Chordata</taxon>
        <taxon>Craniata</taxon>
        <taxon>Vertebrata</taxon>
        <taxon>Euteleostomi</taxon>
        <taxon>Actinopterygii</taxon>
        <taxon>Neopterygii</taxon>
        <taxon>Teleostei</taxon>
        <taxon>Ostariophysi</taxon>
        <taxon>Cypriniformes</taxon>
        <taxon>Cyprinidae</taxon>
        <taxon>Labeoninae</taxon>
        <taxon>Labeonini</taxon>
        <taxon>Cirrhinus</taxon>
    </lineage>
</organism>
<feature type="transmembrane region" description="Helical" evidence="11">
    <location>
        <begin position="110"/>
        <end position="133"/>
    </location>
</feature>
<dbReference type="Gene3D" id="1.20.1070.10">
    <property type="entry name" value="Rhodopsin 7-helix transmembrane proteins"/>
    <property type="match status" value="1"/>
</dbReference>
<keyword evidence="3 11" id="KW-1133">Transmembrane helix</keyword>
<feature type="transmembrane region" description="Helical" evidence="11">
    <location>
        <begin position="80"/>
        <end position="103"/>
    </location>
</feature>
<evidence type="ECO:0000256" key="8">
    <source>
        <dbReference type="ARBA" id="ARBA00023180"/>
    </source>
</evidence>
<dbReference type="EMBL" id="JAYMGO010000005">
    <property type="protein sequence ID" value="KAL1273937.1"/>
    <property type="molecule type" value="Genomic_DNA"/>
</dbReference>
<proteinExistence type="inferred from homology"/>
<evidence type="ECO:0000256" key="11">
    <source>
        <dbReference type="SAM" id="Phobius"/>
    </source>
</evidence>
<protein>
    <recommendedName>
        <fullName evidence="12">G-protein coupled receptors family 1 profile domain-containing protein</fullName>
    </recommendedName>
</protein>
<keyword evidence="4" id="KW-0297">G-protein coupled receptor</keyword>
<keyword evidence="7" id="KW-0675">Receptor</keyword>
<keyword evidence="2 11" id="KW-0812">Transmembrane</keyword>
<feature type="transmembrane region" description="Helical" evidence="11">
    <location>
        <begin position="240"/>
        <end position="261"/>
    </location>
</feature>
<evidence type="ECO:0000256" key="7">
    <source>
        <dbReference type="ARBA" id="ARBA00023170"/>
    </source>
</evidence>
<feature type="transmembrane region" description="Helical" evidence="11">
    <location>
        <begin position="282"/>
        <end position="302"/>
    </location>
</feature>
<dbReference type="Proteomes" id="UP001558613">
    <property type="component" value="Unassembled WGS sequence"/>
</dbReference>
<dbReference type="PROSITE" id="PS50262">
    <property type="entry name" value="G_PROTEIN_RECEP_F1_2"/>
    <property type="match status" value="1"/>
</dbReference>
<reference evidence="13 14" key="1">
    <citation type="submission" date="2023-09" db="EMBL/GenBank/DDBJ databases">
        <authorList>
            <person name="Wang M."/>
        </authorList>
    </citation>
    <scope>NUCLEOTIDE SEQUENCE [LARGE SCALE GENOMIC DNA]</scope>
    <source>
        <strain evidence="13">GT-2023</strain>
        <tissue evidence="13">Liver</tissue>
    </source>
</reference>
<name>A0ABR3NAQ2_9TELE</name>
<comment type="caution">
    <text evidence="13">The sequence shown here is derived from an EMBL/GenBank/DDBJ whole genome shotgun (WGS) entry which is preliminary data.</text>
</comment>
<dbReference type="InterPro" id="IPR017452">
    <property type="entry name" value="GPCR_Rhodpsn_7TM"/>
</dbReference>
<gene>
    <name evidence="13" type="ORF">QQF64_026751</name>
</gene>